<proteinExistence type="predicted"/>
<sequence length="121" mass="13753">MPAFDPLAVVLRSGISFGSPKGHKVRHEAGNHRRSTLVGQSHPYDKEHFTTYMRLLDASADDASEEEMAQLILGIDPALEPERARKAVRSHLDRANWLVMTGYKELNGELRLRYRPYDPPK</sequence>
<evidence type="ECO:0000313" key="2">
    <source>
        <dbReference type="EMBL" id="SFL16668.1"/>
    </source>
</evidence>
<dbReference type="EMBL" id="FOSL01000045">
    <property type="protein sequence ID" value="SFL16668.1"/>
    <property type="molecule type" value="Genomic_DNA"/>
</dbReference>
<protein>
    <submittedName>
        <fullName evidence="2">Uncharacterized conserved protein</fullName>
    </submittedName>
</protein>
<gene>
    <name evidence="2" type="ORF">SAMN04488498_14513</name>
</gene>
<evidence type="ECO:0000313" key="3">
    <source>
        <dbReference type="Proteomes" id="UP000323300"/>
    </source>
</evidence>
<dbReference type="AlphaFoldDB" id="A0A1I4FFF9"/>
<organism evidence="2 3">
    <name type="scientific">Neomesorhizobium albiziae</name>
    <dbReference type="NCBI Taxonomy" id="335020"/>
    <lineage>
        <taxon>Bacteria</taxon>
        <taxon>Pseudomonadati</taxon>
        <taxon>Pseudomonadota</taxon>
        <taxon>Alphaproteobacteria</taxon>
        <taxon>Hyphomicrobiales</taxon>
        <taxon>Phyllobacteriaceae</taxon>
        <taxon>Neomesorhizobium</taxon>
    </lineage>
</organism>
<keyword evidence="3" id="KW-1185">Reference proteome</keyword>
<dbReference type="Proteomes" id="UP000323300">
    <property type="component" value="Unassembled WGS sequence"/>
</dbReference>
<evidence type="ECO:0000256" key="1">
    <source>
        <dbReference type="SAM" id="MobiDB-lite"/>
    </source>
</evidence>
<reference evidence="2 3" key="1">
    <citation type="submission" date="2016-10" db="EMBL/GenBank/DDBJ databases">
        <authorList>
            <person name="Varghese N."/>
            <person name="Submissions S."/>
        </authorList>
    </citation>
    <scope>NUCLEOTIDE SEQUENCE [LARGE SCALE GENOMIC DNA]</scope>
    <source>
        <strain evidence="2 3">DSM 21822</strain>
    </source>
</reference>
<feature type="region of interest" description="Disordered" evidence="1">
    <location>
        <begin position="19"/>
        <end position="42"/>
    </location>
</feature>
<accession>A0A1I4FFF9</accession>
<name>A0A1I4FFF9_9HYPH</name>